<comment type="caution">
    <text evidence="2">The sequence shown here is derived from an EMBL/GenBank/DDBJ whole genome shotgun (WGS) entry which is preliminary data.</text>
</comment>
<dbReference type="SUPFAM" id="SSF48619">
    <property type="entry name" value="Phospholipase A2, PLA2"/>
    <property type="match status" value="1"/>
</dbReference>
<sequence length="151" mass="15995">MTFMLTLTLTLVSVLLTGAQPHTSSDLCTSHGSGCRAPFGLDTAYESLFRPICSVHDVCYSCGADSGLSKGDCDQALRVNMHAACAPLRDPALCRFQADNVWALQTRVVGSNFFHSPKHTAPWCIEHGITDCLPSPATTQASATAAFSGTS</sequence>
<evidence type="ECO:0000256" key="1">
    <source>
        <dbReference type="SAM" id="SignalP"/>
    </source>
</evidence>
<dbReference type="GO" id="GO:0004623">
    <property type="term" value="F:phospholipase A2 activity"/>
    <property type="evidence" value="ECO:0007669"/>
    <property type="project" value="InterPro"/>
</dbReference>
<gene>
    <name evidence="2" type="ORF">V1264_000047</name>
</gene>
<organism evidence="2 3">
    <name type="scientific">Littorina saxatilis</name>
    <dbReference type="NCBI Taxonomy" id="31220"/>
    <lineage>
        <taxon>Eukaryota</taxon>
        <taxon>Metazoa</taxon>
        <taxon>Spiralia</taxon>
        <taxon>Lophotrochozoa</taxon>
        <taxon>Mollusca</taxon>
        <taxon>Gastropoda</taxon>
        <taxon>Caenogastropoda</taxon>
        <taxon>Littorinimorpha</taxon>
        <taxon>Littorinoidea</taxon>
        <taxon>Littorinidae</taxon>
        <taxon>Littorina</taxon>
    </lineage>
</organism>
<dbReference type="InterPro" id="IPR036444">
    <property type="entry name" value="PLipase_A2_dom_sf"/>
</dbReference>
<dbReference type="AlphaFoldDB" id="A0AAN9BZA0"/>
<keyword evidence="1" id="KW-0732">Signal</keyword>
<dbReference type="Proteomes" id="UP001374579">
    <property type="component" value="Unassembled WGS sequence"/>
</dbReference>
<accession>A0AAN9BZA0</accession>
<feature type="chain" id="PRO_5042999373" description="Conodipine-M alpha chain" evidence="1">
    <location>
        <begin position="20"/>
        <end position="151"/>
    </location>
</feature>
<dbReference type="InterPro" id="IPR038875">
    <property type="entry name" value="PLA2_conodipine-like"/>
</dbReference>
<evidence type="ECO:0000313" key="3">
    <source>
        <dbReference type="Proteomes" id="UP001374579"/>
    </source>
</evidence>
<dbReference type="Gene3D" id="1.20.90.10">
    <property type="entry name" value="Phospholipase A2 domain"/>
    <property type="match status" value="1"/>
</dbReference>
<dbReference type="GO" id="GO:0006644">
    <property type="term" value="P:phospholipid metabolic process"/>
    <property type="evidence" value="ECO:0007669"/>
    <property type="project" value="InterPro"/>
</dbReference>
<dbReference type="EMBL" id="JBAMIC010000001">
    <property type="protein sequence ID" value="KAK7113889.1"/>
    <property type="molecule type" value="Genomic_DNA"/>
</dbReference>
<keyword evidence="3" id="KW-1185">Reference proteome</keyword>
<proteinExistence type="predicted"/>
<feature type="signal peptide" evidence="1">
    <location>
        <begin position="1"/>
        <end position="19"/>
    </location>
</feature>
<protein>
    <recommendedName>
        <fullName evidence="4">Conodipine-M alpha chain</fullName>
    </recommendedName>
</protein>
<dbReference type="GO" id="GO:0050482">
    <property type="term" value="P:arachidonate secretion"/>
    <property type="evidence" value="ECO:0007669"/>
    <property type="project" value="InterPro"/>
</dbReference>
<name>A0AAN9BZA0_9CAEN</name>
<reference evidence="2 3" key="1">
    <citation type="submission" date="2024-02" db="EMBL/GenBank/DDBJ databases">
        <title>Chromosome-scale genome assembly of the rough periwinkle Littorina saxatilis.</title>
        <authorList>
            <person name="De Jode A."/>
            <person name="Faria R."/>
            <person name="Formenti G."/>
            <person name="Sims Y."/>
            <person name="Smith T.P."/>
            <person name="Tracey A."/>
            <person name="Wood J.M.D."/>
            <person name="Zagrodzka Z.B."/>
            <person name="Johannesson K."/>
            <person name="Butlin R.K."/>
            <person name="Leder E.H."/>
        </authorList>
    </citation>
    <scope>NUCLEOTIDE SEQUENCE [LARGE SCALE GENOMIC DNA]</scope>
    <source>
        <strain evidence="2">Snail1</strain>
        <tissue evidence="2">Muscle</tissue>
    </source>
</reference>
<evidence type="ECO:0008006" key="4">
    <source>
        <dbReference type="Google" id="ProtNLM"/>
    </source>
</evidence>
<dbReference type="PANTHER" id="PTHR37687">
    <property type="entry name" value="AGAP006772-PA"/>
    <property type="match status" value="1"/>
</dbReference>
<dbReference type="PANTHER" id="PTHR37687:SF1">
    <property type="entry name" value="AGAP006772-PA"/>
    <property type="match status" value="1"/>
</dbReference>
<evidence type="ECO:0000313" key="2">
    <source>
        <dbReference type="EMBL" id="KAK7113889.1"/>
    </source>
</evidence>